<keyword evidence="2" id="KW-1185">Reference proteome</keyword>
<sequence>MCRFAQAMHPYIPEASRFHETQVGCIFAKRQTILATTQLRSLLLSCGGHPESGKARTANNHNFRGFTNVRMYGIMNTLFLDPTSQPDPKTIIYLPHRELALQVYKVIVYL</sequence>
<gene>
    <name evidence="1" type="ORF">BDV34DRAFT_188893</name>
</gene>
<protein>
    <submittedName>
        <fullName evidence="1">Uncharacterized protein</fullName>
    </submittedName>
</protein>
<name>A0A5N6DWZ8_ASPPA</name>
<evidence type="ECO:0000313" key="1">
    <source>
        <dbReference type="EMBL" id="KAB8209324.1"/>
    </source>
</evidence>
<dbReference type="VEuPathDB" id="FungiDB:BDV34DRAFT_188893"/>
<dbReference type="AlphaFoldDB" id="A0A5N6DWZ8"/>
<organism evidence="1 2">
    <name type="scientific">Aspergillus parasiticus</name>
    <dbReference type="NCBI Taxonomy" id="5067"/>
    <lineage>
        <taxon>Eukaryota</taxon>
        <taxon>Fungi</taxon>
        <taxon>Dikarya</taxon>
        <taxon>Ascomycota</taxon>
        <taxon>Pezizomycotina</taxon>
        <taxon>Eurotiomycetes</taxon>
        <taxon>Eurotiomycetidae</taxon>
        <taxon>Eurotiales</taxon>
        <taxon>Aspergillaceae</taxon>
        <taxon>Aspergillus</taxon>
        <taxon>Aspergillus subgen. Circumdati</taxon>
    </lineage>
</organism>
<dbReference type="EMBL" id="ML734947">
    <property type="protein sequence ID" value="KAB8209324.1"/>
    <property type="molecule type" value="Genomic_DNA"/>
</dbReference>
<proteinExistence type="predicted"/>
<reference evidence="1 2" key="1">
    <citation type="submission" date="2019-04" db="EMBL/GenBank/DDBJ databases">
        <title>Fungal friends and foes A comparative genomics study of 23 Aspergillus species from section Flavi.</title>
        <authorList>
            <consortium name="DOE Joint Genome Institute"/>
            <person name="Kjaerbolling I."/>
            <person name="Vesth T.C."/>
            <person name="Frisvad J.C."/>
            <person name="Nybo J.L."/>
            <person name="Theobald S."/>
            <person name="Kildgaard S."/>
            <person name="Petersen T.I."/>
            <person name="Kuo A."/>
            <person name="Sato A."/>
            <person name="Lyhne E.K."/>
            <person name="Kogle M.E."/>
            <person name="Wiebenga A."/>
            <person name="Kun R.S."/>
            <person name="Lubbers R.J."/>
            <person name="Makela M.R."/>
            <person name="Barry K."/>
            <person name="Chovatia M."/>
            <person name="Clum A."/>
            <person name="Daum C."/>
            <person name="Haridas S."/>
            <person name="He G."/>
            <person name="LaButti K."/>
            <person name="Lipzen A."/>
            <person name="Mondo S."/>
            <person name="Pangilinan J."/>
            <person name="Riley R."/>
            <person name="Salamov A."/>
            <person name="Simmons B.A."/>
            <person name="Magnuson J.K."/>
            <person name="Henrissat B."/>
            <person name="Mortensen U.H."/>
            <person name="Larsen T.O."/>
            <person name="De vries R.P."/>
            <person name="Grigoriev I.V."/>
            <person name="Machida M."/>
            <person name="Baker S.E."/>
            <person name="Andersen M.R."/>
        </authorList>
    </citation>
    <scope>NUCLEOTIDE SEQUENCE [LARGE SCALE GENOMIC DNA]</scope>
    <source>
        <strain evidence="1 2">CBS 117618</strain>
    </source>
</reference>
<dbReference type="Proteomes" id="UP000326532">
    <property type="component" value="Unassembled WGS sequence"/>
</dbReference>
<evidence type="ECO:0000313" key="2">
    <source>
        <dbReference type="Proteomes" id="UP000326532"/>
    </source>
</evidence>
<accession>A0A5N6DWZ8</accession>